<evidence type="ECO:0000259" key="7">
    <source>
        <dbReference type="Pfam" id="PF00408"/>
    </source>
</evidence>
<dbReference type="InterPro" id="IPR005844">
    <property type="entry name" value="A-D-PHexomutase_a/b/a-I"/>
</dbReference>
<comment type="similarity">
    <text evidence="2">Belongs to the phosphohexose mutase family.</text>
</comment>
<gene>
    <name evidence="11" type="ORF">DVS28_a0989</name>
</gene>
<sequence length="448" mass="47505">MDQLSQIVKAYDIRGTVPEQMDTELTHALGRAAAVVLGGPEIVVGRDMRPSGPELAEAFMAGVRAQGVGTVDIGLASTDLLYYASGDMGVPGVMFTASHNPAQYNGMKFCRAGAEPVALDTGLAQMRDLILDGTLPEPADEPGAHRTVEGTIDAFADHVRGFVDVDALRPLKVAVDAGNGMAGLVVPAVFDALPFEVVPLYFELDGTFPNHPANPIEPENLLDLQAAVREHGCDIGLAFDGDADRMFCVDAEGNGVSPSLVTAVIADTTLRAHPGETVLYNLICSRTVPEAVEAAGGKAVRTRVGHSYIKQVMAETGALFAGEHSGHYYFADNYRADSGLIAAVILLQALSVSGGTMADLVAPYDKYAASGEINSTVADQQAAIDAVREHFGDDAEISDPDGMLVEADRWWFNLRPSNTEPLLRLNVEGDDEATMAEIRDRVLGIVRG</sequence>
<dbReference type="AlphaFoldDB" id="A0A346XTZ3"/>
<dbReference type="InterPro" id="IPR005846">
    <property type="entry name" value="A-D-PHexomutase_a/b/a-III"/>
</dbReference>
<comment type="cofactor">
    <cofactor evidence="1">
        <name>Mg(2+)</name>
        <dbReference type="ChEBI" id="CHEBI:18420"/>
    </cofactor>
</comment>
<evidence type="ECO:0000256" key="5">
    <source>
        <dbReference type="ARBA" id="ARBA00022842"/>
    </source>
</evidence>
<evidence type="ECO:0000256" key="2">
    <source>
        <dbReference type="ARBA" id="ARBA00010231"/>
    </source>
</evidence>
<evidence type="ECO:0000259" key="9">
    <source>
        <dbReference type="Pfam" id="PF02879"/>
    </source>
</evidence>
<dbReference type="Gene3D" id="3.30.310.50">
    <property type="entry name" value="Alpha-D-phosphohexomutase, C-terminal domain"/>
    <property type="match status" value="1"/>
</dbReference>
<evidence type="ECO:0000313" key="11">
    <source>
        <dbReference type="EMBL" id="AXV05690.1"/>
    </source>
</evidence>
<dbReference type="Gene3D" id="3.40.120.10">
    <property type="entry name" value="Alpha-D-Glucose-1,6-Bisphosphate, subunit A, domain 3"/>
    <property type="match status" value="3"/>
</dbReference>
<reference evidence="11 12" key="1">
    <citation type="submission" date="2018-09" db="EMBL/GenBank/DDBJ databases">
        <title>Complete genome sequence of Euzebya sp. DY32-46 isolated from seawater of Pacific Ocean.</title>
        <authorList>
            <person name="Xu L."/>
            <person name="Wu Y.-H."/>
            <person name="Xu X.-W."/>
        </authorList>
    </citation>
    <scope>NUCLEOTIDE SEQUENCE [LARGE SCALE GENOMIC DNA]</scope>
    <source>
        <strain evidence="11 12">DY32-46</strain>
    </source>
</reference>
<evidence type="ECO:0000256" key="6">
    <source>
        <dbReference type="ARBA" id="ARBA00023235"/>
    </source>
</evidence>
<keyword evidence="4" id="KW-0479">Metal-binding</keyword>
<keyword evidence="12" id="KW-1185">Reference proteome</keyword>
<dbReference type="GO" id="GO:0016868">
    <property type="term" value="F:intramolecular phosphotransferase activity"/>
    <property type="evidence" value="ECO:0007669"/>
    <property type="project" value="InterPro"/>
</dbReference>
<keyword evidence="6" id="KW-0413">Isomerase</keyword>
<protein>
    <submittedName>
        <fullName evidence="11">Phosphomannomutase</fullName>
    </submittedName>
</protein>
<dbReference type="InterPro" id="IPR005841">
    <property type="entry name" value="Alpha-D-phosphohexomutase_SF"/>
</dbReference>
<accession>A0A346XTZ3</accession>
<dbReference type="CDD" id="cd03089">
    <property type="entry name" value="PMM_PGM"/>
    <property type="match status" value="1"/>
</dbReference>
<feature type="domain" description="Alpha-D-phosphohexomutase alpha/beta/alpha" evidence="9">
    <location>
        <begin position="154"/>
        <end position="253"/>
    </location>
</feature>
<feature type="domain" description="Alpha-D-phosphohexomutase alpha/beta/alpha" evidence="8">
    <location>
        <begin position="6"/>
        <end position="116"/>
    </location>
</feature>
<dbReference type="PANTHER" id="PTHR43771">
    <property type="entry name" value="PHOSPHOMANNOMUTASE"/>
    <property type="match status" value="1"/>
</dbReference>
<dbReference type="GO" id="GO:0005975">
    <property type="term" value="P:carbohydrate metabolic process"/>
    <property type="evidence" value="ECO:0007669"/>
    <property type="project" value="InterPro"/>
</dbReference>
<dbReference type="InterPro" id="IPR016055">
    <property type="entry name" value="A-D-PHexomutase_a/b/a-I/II/III"/>
</dbReference>
<keyword evidence="3" id="KW-0597">Phosphoprotein</keyword>
<evidence type="ECO:0000256" key="4">
    <source>
        <dbReference type="ARBA" id="ARBA00022723"/>
    </source>
</evidence>
<evidence type="ECO:0000256" key="3">
    <source>
        <dbReference type="ARBA" id="ARBA00022553"/>
    </source>
</evidence>
<dbReference type="SUPFAM" id="SSF55957">
    <property type="entry name" value="Phosphoglucomutase, C-terminal domain"/>
    <property type="match status" value="1"/>
</dbReference>
<feature type="domain" description="Alpha-D-phosphohexomutase alpha/beta/alpha" evidence="10">
    <location>
        <begin position="261"/>
        <end position="367"/>
    </location>
</feature>
<name>A0A346XTZ3_9ACTN</name>
<dbReference type="Pfam" id="PF02880">
    <property type="entry name" value="PGM_PMM_III"/>
    <property type="match status" value="1"/>
</dbReference>
<dbReference type="Pfam" id="PF02878">
    <property type="entry name" value="PGM_PMM_I"/>
    <property type="match status" value="1"/>
</dbReference>
<feature type="domain" description="Alpha-D-phosphohexomutase C-terminal" evidence="7">
    <location>
        <begin position="372"/>
        <end position="443"/>
    </location>
</feature>
<dbReference type="GO" id="GO:0046872">
    <property type="term" value="F:metal ion binding"/>
    <property type="evidence" value="ECO:0007669"/>
    <property type="project" value="UniProtKB-KW"/>
</dbReference>
<evidence type="ECO:0000256" key="1">
    <source>
        <dbReference type="ARBA" id="ARBA00001946"/>
    </source>
</evidence>
<dbReference type="EMBL" id="CP031165">
    <property type="protein sequence ID" value="AXV05690.1"/>
    <property type="molecule type" value="Genomic_DNA"/>
</dbReference>
<evidence type="ECO:0000259" key="10">
    <source>
        <dbReference type="Pfam" id="PF02880"/>
    </source>
</evidence>
<dbReference type="PRINTS" id="PR00509">
    <property type="entry name" value="PGMPMM"/>
</dbReference>
<dbReference type="Proteomes" id="UP000264006">
    <property type="component" value="Chromosome"/>
</dbReference>
<organism evidence="11 12">
    <name type="scientific">Euzebya pacifica</name>
    <dbReference type="NCBI Taxonomy" id="1608957"/>
    <lineage>
        <taxon>Bacteria</taxon>
        <taxon>Bacillati</taxon>
        <taxon>Actinomycetota</taxon>
        <taxon>Nitriliruptoria</taxon>
        <taxon>Euzebyales</taxon>
    </lineage>
</organism>
<dbReference type="NCBIfam" id="NF007088">
    <property type="entry name" value="PRK09542.1"/>
    <property type="match status" value="1"/>
</dbReference>
<proteinExistence type="inferred from homology"/>
<dbReference type="SUPFAM" id="SSF53738">
    <property type="entry name" value="Phosphoglucomutase, first 3 domains"/>
    <property type="match status" value="3"/>
</dbReference>
<evidence type="ECO:0000313" key="12">
    <source>
        <dbReference type="Proteomes" id="UP000264006"/>
    </source>
</evidence>
<evidence type="ECO:0000259" key="8">
    <source>
        <dbReference type="Pfam" id="PF02878"/>
    </source>
</evidence>
<dbReference type="InterPro" id="IPR005845">
    <property type="entry name" value="A-D-PHexomutase_a/b/a-II"/>
</dbReference>
<dbReference type="KEGG" id="euz:DVS28_a0989"/>
<dbReference type="InterPro" id="IPR005843">
    <property type="entry name" value="A-D-PHexomutase_C"/>
</dbReference>
<dbReference type="OrthoDB" id="9803322at2"/>
<dbReference type="Pfam" id="PF00408">
    <property type="entry name" value="PGM_PMM_IV"/>
    <property type="match status" value="1"/>
</dbReference>
<dbReference type="PANTHER" id="PTHR43771:SF1">
    <property type="entry name" value="PHOSPHOMANNOMUTASE"/>
    <property type="match status" value="1"/>
</dbReference>
<dbReference type="RefSeq" id="WP_114590460.1">
    <property type="nucleotide sequence ID" value="NZ_CP031165.1"/>
</dbReference>
<dbReference type="Pfam" id="PF02879">
    <property type="entry name" value="PGM_PMM_II"/>
    <property type="match status" value="1"/>
</dbReference>
<dbReference type="InterPro" id="IPR036900">
    <property type="entry name" value="A-D-PHexomutase_C_sf"/>
</dbReference>
<keyword evidence="5" id="KW-0460">Magnesium</keyword>